<dbReference type="Proteomes" id="UP000029014">
    <property type="component" value="Unassembled WGS sequence"/>
</dbReference>
<gene>
    <name evidence="2" type="ORF">BMIN_1174</name>
</gene>
<accession>A0A087BTC3</accession>
<evidence type="ECO:0000256" key="1">
    <source>
        <dbReference type="SAM" id="Phobius"/>
    </source>
</evidence>
<keyword evidence="1" id="KW-0812">Transmembrane</keyword>
<protein>
    <submittedName>
        <fullName evidence="2">Uncharacterized protein</fullName>
    </submittedName>
</protein>
<comment type="caution">
    <text evidence="2">The sequence shown here is derived from an EMBL/GenBank/DDBJ whole genome shotgun (WGS) entry which is preliminary data.</text>
</comment>
<dbReference type="EMBL" id="JGZD01000001">
    <property type="protein sequence ID" value="KFI74273.1"/>
    <property type="molecule type" value="Genomic_DNA"/>
</dbReference>
<organism evidence="2 3">
    <name type="scientific">Bifidobacterium minimum</name>
    <dbReference type="NCBI Taxonomy" id="1693"/>
    <lineage>
        <taxon>Bacteria</taxon>
        <taxon>Bacillati</taxon>
        <taxon>Actinomycetota</taxon>
        <taxon>Actinomycetes</taxon>
        <taxon>Bifidobacteriales</taxon>
        <taxon>Bifidobacteriaceae</taxon>
        <taxon>Bifidobacterium</taxon>
    </lineage>
</organism>
<name>A0A087BTC3_9BIFI</name>
<keyword evidence="1" id="KW-1133">Transmembrane helix</keyword>
<sequence length="170" mass="18899">MRHLSSRGIMRSLDAATVYHLDQVRTVAGRGMLASIMIPLGTSACMTLAAWIWMGGDLPQTIDLLTDAHFRAPIHGRRVRAFNRNAPEGHRTTVSGRTVTTPTRTACDIALLPDDEFEDIGGLPQVGRLIEDYDVPIEDCLRILDDNRYWPNTRTARRRLEGLRASASSS</sequence>
<proteinExistence type="predicted"/>
<feature type="transmembrane region" description="Helical" evidence="1">
    <location>
        <begin position="33"/>
        <end position="54"/>
    </location>
</feature>
<reference evidence="2 3" key="1">
    <citation type="submission" date="2014-03" db="EMBL/GenBank/DDBJ databases">
        <title>Genomics of Bifidobacteria.</title>
        <authorList>
            <person name="Ventura M."/>
            <person name="Milani C."/>
            <person name="Lugli G.A."/>
        </authorList>
    </citation>
    <scope>NUCLEOTIDE SEQUENCE [LARGE SCALE GENOMIC DNA]</scope>
    <source>
        <strain evidence="2 3">LMG 11592</strain>
    </source>
</reference>
<evidence type="ECO:0000313" key="2">
    <source>
        <dbReference type="EMBL" id="KFI74273.1"/>
    </source>
</evidence>
<keyword evidence="3" id="KW-1185">Reference proteome</keyword>
<dbReference type="AlphaFoldDB" id="A0A087BTC3"/>
<dbReference type="eggNOG" id="ENOG5031JNZ">
    <property type="taxonomic scope" value="Bacteria"/>
</dbReference>
<evidence type="ECO:0000313" key="3">
    <source>
        <dbReference type="Proteomes" id="UP000029014"/>
    </source>
</evidence>
<keyword evidence="1" id="KW-0472">Membrane</keyword>